<dbReference type="PANTHER" id="PTHR10422">
    <property type="entry name" value="CYTOCHROME C OXIDASE SUBUNIT 1"/>
    <property type="match status" value="1"/>
</dbReference>
<dbReference type="PANTHER" id="PTHR10422:SF35">
    <property type="entry name" value="CYTOCHROME BO(3) UBIQUINOL OXIDASE SUBUNIT 1"/>
    <property type="match status" value="1"/>
</dbReference>
<evidence type="ECO:0000256" key="10">
    <source>
        <dbReference type="ARBA" id="ARBA00022989"/>
    </source>
</evidence>
<keyword evidence="7 14" id="KW-0812">Transmembrane</keyword>
<dbReference type="GO" id="GO:0009060">
    <property type="term" value="P:aerobic respiration"/>
    <property type="evidence" value="ECO:0007669"/>
    <property type="project" value="InterPro"/>
</dbReference>
<keyword evidence="17" id="KW-0560">Oxidoreductase</keyword>
<dbReference type="InterPro" id="IPR014207">
    <property type="entry name" value="Cyt_c_ubiqinol_oxidase_su1"/>
</dbReference>
<sequence>MLGRLTIDALPLYSWVAMGGAAVTVGGGIAAFLLITYLRAWKVLWTDWLTSVDHKKIGIMYVVLALIMLVRGFVDALMMRAQQAISLNNEGYLPPEHFEQIFSSHGTIMIFFVAMPFLTGLINLIVPQQIGARDVSFPFLNSVSLWLTAAGAALVLISLVVGKFSQAGWTGYPPYSGIEYSPGVGVDYWIWALTLSGVGTTMSGINFIVTIVKNRCPGMTYMRMPMFTWTALCISILIVFAFPALTVVALQLWLDRTLGFHFFTNGDGGNMMMFANLLWIWGHPEVYILILPAFGIFSEVVATFSRKRLFGYTSLVYATACIALLSFTVWLHHFFTMGASANVNAIFGIATMIIAVPTGVKIFDWMFTMYRGRIEFHPAMVFTIGFMVTFVIGGVTGVLLALPPADYLMHNSTFLVAHFHNMLIPGALFGYFAGLNYWFPKAFGFKLDAKWGIRSFWFWFIGFYLAFMPLYALGFMGMSRRMEHYADPSWQPFLVVAALGAVFVLCGIICIGIQLYVSVRQWGSSRDITGDPWNGRTLEWATSSPAAPYNFAVVPTVTDIDAFHEMKMRGTAYQRPERYEPIVMPKSTGLGVILGGLSFVMGFAAVWYIWWLAVLMLVLCLVCIGIRACDDNSEYVLSAADVEAIENKWLGGITPADLHDMRDFDPRGAASGMALSGRAL</sequence>
<dbReference type="GO" id="GO:0015990">
    <property type="term" value="P:electron transport coupled proton transport"/>
    <property type="evidence" value="ECO:0007669"/>
    <property type="project" value="TreeGrafter"/>
</dbReference>
<keyword evidence="6 14" id="KW-0679">Respiratory chain</keyword>
<evidence type="ECO:0000256" key="15">
    <source>
        <dbReference type="SAM" id="Phobius"/>
    </source>
</evidence>
<name>A0A0M7AN50_9HYPH</name>
<evidence type="ECO:0000256" key="3">
    <source>
        <dbReference type="ARBA" id="ARBA00022448"/>
    </source>
</evidence>
<evidence type="ECO:0000256" key="1">
    <source>
        <dbReference type="ARBA" id="ARBA00004651"/>
    </source>
</evidence>
<dbReference type="Gene3D" id="1.20.210.10">
    <property type="entry name" value="Cytochrome c oxidase-like, subunit I domain"/>
    <property type="match status" value="1"/>
</dbReference>
<keyword evidence="12" id="KW-0186">Copper</keyword>
<comment type="subcellular location">
    <subcellularLocation>
        <location evidence="1">Cell membrane</location>
        <topology evidence="1">Multi-pass membrane protein</topology>
    </subcellularLocation>
</comment>
<accession>A0A0M7AN50</accession>
<feature type="transmembrane region" description="Helical" evidence="15">
    <location>
        <begin position="101"/>
        <end position="126"/>
    </location>
</feature>
<evidence type="ECO:0000313" key="17">
    <source>
        <dbReference type="EMBL" id="CTQ75836.1"/>
    </source>
</evidence>
<dbReference type="EMBL" id="CXWD01000023">
    <property type="protein sequence ID" value="CTQ75836.1"/>
    <property type="molecule type" value="Genomic_DNA"/>
</dbReference>
<feature type="transmembrane region" description="Helical" evidence="15">
    <location>
        <begin position="274"/>
        <end position="297"/>
    </location>
</feature>
<dbReference type="PROSITE" id="PS50855">
    <property type="entry name" value="COX1"/>
    <property type="match status" value="1"/>
</dbReference>
<keyword evidence="9 14" id="KW-0249">Electron transport</keyword>
<evidence type="ECO:0000256" key="2">
    <source>
        <dbReference type="ARBA" id="ARBA00009578"/>
    </source>
</evidence>
<dbReference type="GO" id="GO:0004129">
    <property type="term" value="F:cytochrome-c oxidase activity"/>
    <property type="evidence" value="ECO:0007669"/>
    <property type="project" value="InterPro"/>
</dbReference>
<feature type="transmembrane region" description="Helical" evidence="15">
    <location>
        <begin position="493"/>
        <end position="517"/>
    </location>
</feature>
<evidence type="ECO:0000256" key="9">
    <source>
        <dbReference type="ARBA" id="ARBA00022982"/>
    </source>
</evidence>
<evidence type="ECO:0000313" key="18">
    <source>
        <dbReference type="Proteomes" id="UP000053235"/>
    </source>
</evidence>
<dbReference type="InterPro" id="IPR036927">
    <property type="entry name" value="Cyt_c_oxase-like_su1_sf"/>
</dbReference>
<evidence type="ECO:0000256" key="6">
    <source>
        <dbReference type="ARBA" id="ARBA00022660"/>
    </source>
</evidence>
<dbReference type="GO" id="GO:0046872">
    <property type="term" value="F:metal ion binding"/>
    <property type="evidence" value="ECO:0007669"/>
    <property type="project" value="UniProtKB-KW"/>
</dbReference>
<feature type="transmembrane region" description="Helical" evidence="15">
    <location>
        <begin position="59"/>
        <end position="81"/>
    </location>
</feature>
<evidence type="ECO:0000256" key="12">
    <source>
        <dbReference type="ARBA" id="ARBA00023008"/>
    </source>
</evidence>
<evidence type="ECO:0000256" key="5">
    <source>
        <dbReference type="ARBA" id="ARBA00022617"/>
    </source>
</evidence>
<keyword evidence="3 14" id="KW-0813">Transport</keyword>
<organism evidence="17 18">
    <name type="scientific">Roseibium alexandrii</name>
    <dbReference type="NCBI Taxonomy" id="388408"/>
    <lineage>
        <taxon>Bacteria</taxon>
        <taxon>Pseudomonadati</taxon>
        <taxon>Pseudomonadota</taxon>
        <taxon>Alphaproteobacteria</taxon>
        <taxon>Hyphomicrobiales</taxon>
        <taxon>Stappiaceae</taxon>
        <taxon>Roseibium</taxon>
    </lineage>
</organism>
<dbReference type="OrthoDB" id="9803294at2"/>
<keyword evidence="4" id="KW-1003">Cell membrane</keyword>
<dbReference type="SUPFAM" id="SSF81442">
    <property type="entry name" value="Cytochrome c oxidase subunit I-like"/>
    <property type="match status" value="1"/>
</dbReference>
<feature type="transmembrane region" description="Helical" evidence="15">
    <location>
        <begin position="188"/>
        <end position="209"/>
    </location>
</feature>
<dbReference type="PROSITE" id="PS00077">
    <property type="entry name" value="COX1_CUB"/>
    <property type="match status" value="1"/>
</dbReference>
<feature type="transmembrane region" description="Helical" evidence="15">
    <location>
        <begin position="309"/>
        <end position="333"/>
    </location>
</feature>
<keyword evidence="11" id="KW-0408">Iron</keyword>
<keyword evidence="18" id="KW-1185">Reference proteome</keyword>
<dbReference type="RefSeq" id="WP_055673596.1">
    <property type="nucleotide sequence ID" value="NZ_CXWD01000023.1"/>
</dbReference>
<keyword evidence="8" id="KW-0479">Metal-binding</keyword>
<feature type="transmembrane region" description="Helical" evidence="15">
    <location>
        <begin position="422"/>
        <end position="439"/>
    </location>
</feature>
<protein>
    <submittedName>
        <fullName evidence="17">Ubiquinol oxidase subunit 1</fullName>
        <ecNumber evidence="17">1.10.3.-</ecNumber>
    </submittedName>
</protein>
<comment type="similarity">
    <text evidence="2 14">Belongs to the heme-copper respiratory oxidase family.</text>
</comment>
<dbReference type="GO" id="GO:0009486">
    <property type="term" value="F:cytochrome bo3 ubiquinol oxidase activity"/>
    <property type="evidence" value="ECO:0007669"/>
    <property type="project" value="TreeGrafter"/>
</dbReference>
<dbReference type="Proteomes" id="UP000053235">
    <property type="component" value="Unassembled WGS sequence"/>
</dbReference>
<evidence type="ECO:0000259" key="16">
    <source>
        <dbReference type="PROSITE" id="PS50855"/>
    </source>
</evidence>
<evidence type="ECO:0000256" key="13">
    <source>
        <dbReference type="ARBA" id="ARBA00023136"/>
    </source>
</evidence>
<dbReference type="GO" id="GO:0020037">
    <property type="term" value="F:heme binding"/>
    <property type="evidence" value="ECO:0007669"/>
    <property type="project" value="InterPro"/>
</dbReference>
<evidence type="ECO:0000256" key="7">
    <source>
        <dbReference type="ARBA" id="ARBA00022692"/>
    </source>
</evidence>
<dbReference type="NCBIfam" id="TIGR02843">
    <property type="entry name" value="CyoB"/>
    <property type="match status" value="1"/>
</dbReference>
<evidence type="ECO:0000256" key="14">
    <source>
        <dbReference type="RuleBase" id="RU000370"/>
    </source>
</evidence>
<dbReference type="InterPro" id="IPR023615">
    <property type="entry name" value="Cyt_c_Oxase_su1_BS"/>
</dbReference>
<evidence type="ECO:0000256" key="11">
    <source>
        <dbReference type="ARBA" id="ARBA00023004"/>
    </source>
</evidence>
<feature type="transmembrane region" description="Helical" evidence="15">
    <location>
        <begin position="451"/>
        <end position="473"/>
    </location>
</feature>
<keyword evidence="5 14" id="KW-0349">Heme</keyword>
<keyword evidence="10 15" id="KW-1133">Transmembrane helix</keyword>
<feature type="domain" description="Cytochrome oxidase subunit I profile" evidence="16">
    <location>
        <begin position="39"/>
        <end position="558"/>
    </location>
</feature>
<reference evidence="18" key="1">
    <citation type="submission" date="2015-07" db="EMBL/GenBank/DDBJ databases">
        <authorList>
            <person name="Rodrigo-Torres Lidia"/>
            <person name="Arahal R.David."/>
        </authorList>
    </citation>
    <scope>NUCLEOTIDE SEQUENCE [LARGE SCALE GENOMIC DNA]</scope>
    <source>
        <strain evidence="18">CECT 5112</strain>
    </source>
</reference>
<dbReference type="STRING" id="388408.LAX5112_04378"/>
<dbReference type="CDD" id="cd01662">
    <property type="entry name" value="Ubiquinol_Oxidase_I"/>
    <property type="match status" value="1"/>
</dbReference>
<keyword evidence="13 15" id="KW-0472">Membrane</keyword>
<feature type="transmembrane region" description="Helical" evidence="15">
    <location>
        <begin position="345"/>
        <end position="367"/>
    </location>
</feature>
<feature type="transmembrane region" description="Helical" evidence="15">
    <location>
        <begin position="229"/>
        <end position="254"/>
    </location>
</feature>
<proteinExistence type="inferred from homology"/>
<dbReference type="GO" id="GO:0016682">
    <property type="term" value="F:oxidoreductase activity, acting on diphenols and related substances as donors, oxygen as acceptor"/>
    <property type="evidence" value="ECO:0007669"/>
    <property type="project" value="InterPro"/>
</dbReference>
<feature type="transmembrane region" description="Helical" evidence="15">
    <location>
        <begin position="583"/>
        <end position="603"/>
    </location>
</feature>
<dbReference type="InterPro" id="IPR000883">
    <property type="entry name" value="Cyt_C_Oxase_1"/>
</dbReference>
<feature type="transmembrane region" description="Helical" evidence="15">
    <location>
        <begin position="12"/>
        <end position="38"/>
    </location>
</feature>
<feature type="transmembrane region" description="Helical" evidence="15">
    <location>
        <begin position="379"/>
        <end position="402"/>
    </location>
</feature>
<dbReference type="InterPro" id="IPR023616">
    <property type="entry name" value="Cyt_c_oxase-like_su1_dom"/>
</dbReference>
<dbReference type="EC" id="1.10.3.-" evidence="17"/>
<dbReference type="Pfam" id="PF00115">
    <property type="entry name" value="COX1"/>
    <property type="match status" value="1"/>
</dbReference>
<evidence type="ECO:0000256" key="4">
    <source>
        <dbReference type="ARBA" id="ARBA00022475"/>
    </source>
</evidence>
<dbReference type="PRINTS" id="PR01165">
    <property type="entry name" value="CYCOXIDASEI"/>
</dbReference>
<evidence type="ECO:0000256" key="8">
    <source>
        <dbReference type="ARBA" id="ARBA00022723"/>
    </source>
</evidence>
<dbReference type="GO" id="GO:0005886">
    <property type="term" value="C:plasma membrane"/>
    <property type="evidence" value="ECO:0007669"/>
    <property type="project" value="UniProtKB-SubCell"/>
</dbReference>
<dbReference type="GO" id="GO:0022904">
    <property type="term" value="P:respiratory electron transport chain"/>
    <property type="evidence" value="ECO:0007669"/>
    <property type="project" value="TreeGrafter"/>
</dbReference>
<dbReference type="FunFam" id="1.20.210.10:FF:000002">
    <property type="entry name" value="Cytochrome o ubiquinol oxidase, subunit I"/>
    <property type="match status" value="1"/>
</dbReference>
<gene>
    <name evidence="17" type="primary">cyoB</name>
    <name evidence="17" type="ORF">LAX5112_04378</name>
</gene>
<dbReference type="AlphaFoldDB" id="A0A0M7AN50"/>
<feature type="transmembrane region" description="Helical" evidence="15">
    <location>
        <begin position="138"/>
        <end position="161"/>
    </location>
</feature>